<dbReference type="PANTHER" id="PTHR43156">
    <property type="entry name" value="STAGE II SPORULATION PROTEIN E-RELATED"/>
    <property type="match status" value="1"/>
</dbReference>
<dbReference type="InterPro" id="IPR052016">
    <property type="entry name" value="Bact_Sigma-Reg"/>
</dbReference>
<dbReference type="InterPro" id="IPR011006">
    <property type="entry name" value="CheY-like_superfamily"/>
</dbReference>
<proteinExistence type="predicted"/>
<dbReference type="EMBL" id="CP053586">
    <property type="protein sequence ID" value="WNZ23757.1"/>
    <property type="molecule type" value="Genomic_DNA"/>
</dbReference>
<feature type="modified residue" description="4-aspartylphosphate" evidence="2">
    <location>
        <position position="52"/>
    </location>
</feature>
<name>A0AA96WUV9_9CYAN</name>
<dbReference type="PROSITE" id="PS50110">
    <property type="entry name" value="RESPONSE_REGULATORY"/>
    <property type="match status" value="1"/>
</dbReference>
<dbReference type="GO" id="GO:0016791">
    <property type="term" value="F:phosphatase activity"/>
    <property type="evidence" value="ECO:0007669"/>
    <property type="project" value="TreeGrafter"/>
</dbReference>
<dbReference type="CDD" id="cd17574">
    <property type="entry name" value="REC_OmpR"/>
    <property type="match status" value="1"/>
</dbReference>
<protein>
    <submittedName>
        <fullName evidence="4">SpoIIE family protein phosphatase</fullName>
    </submittedName>
</protein>
<feature type="domain" description="Response regulatory" evidence="3">
    <location>
        <begin position="3"/>
        <end position="119"/>
    </location>
</feature>
<evidence type="ECO:0000313" key="4">
    <source>
        <dbReference type="EMBL" id="WNZ23757.1"/>
    </source>
</evidence>
<accession>A0AA96WUV9</accession>
<organism evidence="4">
    <name type="scientific">Leptolyngbya sp. NK1-12</name>
    <dbReference type="NCBI Taxonomy" id="2547451"/>
    <lineage>
        <taxon>Bacteria</taxon>
        <taxon>Bacillati</taxon>
        <taxon>Cyanobacteriota</taxon>
        <taxon>Cyanophyceae</taxon>
        <taxon>Leptolyngbyales</taxon>
        <taxon>Leptolyngbyaceae</taxon>
        <taxon>Leptolyngbya group</taxon>
        <taxon>Leptolyngbya</taxon>
    </lineage>
</organism>
<dbReference type="InterPro" id="IPR036457">
    <property type="entry name" value="PPM-type-like_dom_sf"/>
</dbReference>
<evidence type="ECO:0000259" key="3">
    <source>
        <dbReference type="PROSITE" id="PS50110"/>
    </source>
</evidence>
<dbReference type="SUPFAM" id="SSF52172">
    <property type="entry name" value="CheY-like"/>
    <property type="match status" value="1"/>
</dbReference>
<gene>
    <name evidence="4" type="ORF">HJG54_13445</name>
</gene>
<evidence type="ECO:0000256" key="2">
    <source>
        <dbReference type="PROSITE-ProRule" id="PRU00169"/>
    </source>
</evidence>
<dbReference type="RefSeq" id="WP_316435499.1">
    <property type="nucleotide sequence ID" value="NZ_CP053586.1"/>
</dbReference>
<dbReference type="PANTHER" id="PTHR43156:SF2">
    <property type="entry name" value="STAGE II SPORULATION PROTEIN E"/>
    <property type="match status" value="1"/>
</dbReference>
<dbReference type="SMART" id="SM00331">
    <property type="entry name" value="PP2C_SIG"/>
    <property type="match status" value="1"/>
</dbReference>
<keyword evidence="2" id="KW-0597">Phosphoprotein</keyword>
<dbReference type="Gene3D" id="3.40.50.2300">
    <property type="match status" value="1"/>
</dbReference>
<evidence type="ECO:0000256" key="1">
    <source>
        <dbReference type="ARBA" id="ARBA00022801"/>
    </source>
</evidence>
<keyword evidence="1" id="KW-0378">Hydrolase</keyword>
<dbReference type="InterPro" id="IPR001789">
    <property type="entry name" value="Sig_transdc_resp-reg_receiver"/>
</dbReference>
<dbReference type="Gene3D" id="3.60.40.10">
    <property type="entry name" value="PPM-type phosphatase domain"/>
    <property type="match status" value="1"/>
</dbReference>
<reference evidence="4" key="1">
    <citation type="submission" date="2020-05" db="EMBL/GenBank/DDBJ databases">
        <authorList>
            <person name="Zhu T."/>
            <person name="Keshari N."/>
            <person name="Lu X."/>
        </authorList>
    </citation>
    <scope>NUCLEOTIDE SEQUENCE</scope>
    <source>
        <strain evidence="4">NK1-12</strain>
    </source>
</reference>
<dbReference type="AlphaFoldDB" id="A0AA96WUV9"/>
<sequence>MSRILVIDDDPTVLKIIQRALQHQGHEVLVASNGREGLEMACQNQPALIICDWMMPYLDGLEVCRQVKANPHLSTTFFLLLTSRIGLDDRIEGLNTGADDFLSKPIEIAELQARVRAGLRLHQVSQDLQTQKEILEAELAEAAAYVRALLPPPMSGEVTVEARFIPSRQLGGDCFDYFWLDPDYLVMYLLDVSGHGLAAALPSILVLNLLRSQSLPNVNFYQPQDVLKGLNDTFQMSTQNEKYFTIWYGVYNRVKRQLTYASAGHPPAVLITPEQPSQQVQHLRTPSLPIGMLPDVAFTCERCTIPVHGTLYVFSDGIYELNPIGHHNWSLDDFIRLLTQLDPDLSPDAILQQVQETNAVGTFNDDVSLLKIQFA</sequence>
<dbReference type="InterPro" id="IPR001932">
    <property type="entry name" value="PPM-type_phosphatase-like_dom"/>
</dbReference>
<dbReference type="Pfam" id="PF00072">
    <property type="entry name" value="Response_reg"/>
    <property type="match status" value="1"/>
</dbReference>
<dbReference type="Pfam" id="PF07228">
    <property type="entry name" value="SpoIIE"/>
    <property type="match status" value="1"/>
</dbReference>
<dbReference type="GO" id="GO:0000160">
    <property type="term" value="P:phosphorelay signal transduction system"/>
    <property type="evidence" value="ECO:0007669"/>
    <property type="project" value="InterPro"/>
</dbReference>
<dbReference type="SMART" id="SM00448">
    <property type="entry name" value="REC"/>
    <property type="match status" value="1"/>
</dbReference>